<protein>
    <submittedName>
        <fullName evidence="2">Uncharacterized protein</fullName>
    </submittedName>
</protein>
<evidence type="ECO:0000313" key="2">
    <source>
        <dbReference type="EMBL" id="KAH3800576.1"/>
    </source>
</evidence>
<feature type="region of interest" description="Disordered" evidence="1">
    <location>
        <begin position="1"/>
        <end position="33"/>
    </location>
</feature>
<name>A0A9D4FPI3_DREPO</name>
<feature type="compositionally biased region" description="Basic and acidic residues" evidence="1">
    <location>
        <begin position="16"/>
        <end position="33"/>
    </location>
</feature>
<gene>
    <name evidence="2" type="ORF">DPMN_154210</name>
</gene>
<organism evidence="2 3">
    <name type="scientific">Dreissena polymorpha</name>
    <name type="common">Zebra mussel</name>
    <name type="synonym">Mytilus polymorpha</name>
    <dbReference type="NCBI Taxonomy" id="45954"/>
    <lineage>
        <taxon>Eukaryota</taxon>
        <taxon>Metazoa</taxon>
        <taxon>Spiralia</taxon>
        <taxon>Lophotrochozoa</taxon>
        <taxon>Mollusca</taxon>
        <taxon>Bivalvia</taxon>
        <taxon>Autobranchia</taxon>
        <taxon>Heteroconchia</taxon>
        <taxon>Euheterodonta</taxon>
        <taxon>Imparidentia</taxon>
        <taxon>Neoheterodontei</taxon>
        <taxon>Myida</taxon>
        <taxon>Dreissenoidea</taxon>
        <taxon>Dreissenidae</taxon>
        <taxon>Dreissena</taxon>
    </lineage>
</organism>
<reference evidence="2" key="1">
    <citation type="journal article" date="2019" name="bioRxiv">
        <title>The Genome of the Zebra Mussel, Dreissena polymorpha: A Resource for Invasive Species Research.</title>
        <authorList>
            <person name="McCartney M.A."/>
            <person name="Auch B."/>
            <person name="Kono T."/>
            <person name="Mallez S."/>
            <person name="Zhang Y."/>
            <person name="Obille A."/>
            <person name="Becker A."/>
            <person name="Abrahante J.E."/>
            <person name="Garbe J."/>
            <person name="Badalamenti J.P."/>
            <person name="Herman A."/>
            <person name="Mangelson H."/>
            <person name="Liachko I."/>
            <person name="Sullivan S."/>
            <person name="Sone E.D."/>
            <person name="Koren S."/>
            <person name="Silverstein K.A.T."/>
            <person name="Beckman K.B."/>
            <person name="Gohl D.M."/>
        </authorList>
    </citation>
    <scope>NUCLEOTIDE SEQUENCE</scope>
    <source>
        <strain evidence="2">Duluth1</strain>
        <tissue evidence="2">Whole animal</tissue>
    </source>
</reference>
<accession>A0A9D4FPI3</accession>
<evidence type="ECO:0000256" key="1">
    <source>
        <dbReference type="SAM" id="MobiDB-lite"/>
    </source>
</evidence>
<proteinExistence type="predicted"/>
<dbReference type="AlphaFoldDB" id="A0A9D4FPI3"/>
<reference evidence="2" key="2">
    <citation type="submission" date="2020-11" db="EMBL/GenBank/DDBJ databases">
        <authorList>
            <person name="McCartney M.A."/>
            <person name="Auch B."/>
            <person name="Kono T."/>
            <person name="Mallez S."/>
            <person name="Becker A."/>
            <person name="Gohl D.M."/>
            <person name="Silverstein K.A.T."/>
            <person name="Koren S."/>
            <person name="Bechman K.B."/>
            <person name="Herman A."/>
            <person name="Abrahante J.E."/>
            <person name="Garbe J."/>
        </authorList>
    </citation>
    <scope>NUCLEOTIDE SEQUENCE</scope>
    <source>
        <strain evidence="2">Duluth1</strain>
        <tissue evidence="2">Whole animal</tissue>
    </source>
</reference>
<dbReference type="Proteomes" id="UP000828390">
    <property type="component" value="Unassembled WGS sequence"/>
</dbReference>
<evidence type="ECO:0000313" key="3">
    <source>
        <dbReference type="Proteomes" id="UP000828390"/>
    </source>
</evidence>
<dbReference type="EMBL" id="JAIWYP010000007">
    <property type="protein sequence ID" value="KAH3800576.1"/>
    <property type="molecule type" value="Genomic_DNA"/>
</dbReference>
<comment type="caution">
    <text evidence="2">The sequence shown here is derived from an EMBL/GenBank/DDBJ whole genome shotgun (WGS) entry which is preliminary data.</text>
</comment>
<sequence>MFLLLSPGCSPSCQRPVEEPEASGREEDHAQEERIGPLVGDFVENKEKKILYEDVGFLVCGMRSGLLIDFVY</sequence>
<keyword evidence="3" id="KW-1185">Reference proteome</keyword>